<keyword evidence="3" id="KW-1185">Reference proteome</keyword>
<reference evidence="1 4" key="2">
    <citation type="submission" date="2019-07" db="EMBL/GenBank/DDBJ databases">
        <title>Whole genome shotgun sequence of Lactobacillus siliginis NBRC 101315.</title>
        <authorList>
            <person name="Hosoyama A."/>
            <person name="Uohara A."/>
            <person name="Ohji S."/>
            <person name="Ichikawa N."/>
        </authorList>
    </citation>
    <scope>NUCLEOTIDE SEQUENCE [LARGE SCALE GENOMIC DNA]</scope>
    <source>
        <strain evidence="1 4">NBRC 101315</strain>
    </source>
</reference>
<organism evidence="2 3">
    <name type="scientific">Furfurilactobacillus siliginis</name>
    <dbReference type="NCBI Taxonomy" id="348151"/>
    <lineage>
        <taxon>Bacteria</taxon>
        <taxon>Bacillati</taxon>
        <taxon>Bacillota</taxon>
        <taxon>Bacilli</taxon>
        <taxon>Lactobacillales</taxon>
        <taxon>Lactobacillaceae</taxon>
        <taxon>Furfurilactobacillus</taxon>
    </lineage>
</organism>
<name>A0A0R2LAE4_9LACO</name>
<dbReference type="EMBL" id="BJUD01000003">
    <property type="protein sequence ID" value="GEK28060.1"/>
    <property type="molecule type" value="Genomic_DNA"/>
</dbReference>
<proteinExistence type="predicted"/>
<gene>
    <name evidence="2" type="ORF">IV55_GL001778</name>
    <name evidence="1" type="ORF">LSI01_03710</name>
</gene>
<dbReference type="Proteomes" id="UP000051139">
    <property type="component" value="Unassembled WGS sequence"/>
</dbReference>
<evidence type="ECO:0000313" key="1">
    <source>
        <dbReference type="EMBL" id="GEK28060.1"/>
    </source>
</evidence>
<sequence length="360" mass="40024">MSPLEFRALRLNALGMLAPQASLEHALTTTVGVQAQQLRQAEIGLGLRVPASNNDDVNAMYQENKIVRNWGQRWTQQLMLVDDWKLVIAARQNEHLPNNYFLGHKDLITHLAALLEDYLATNPILSQTEVEAFLSRESPVSIAGQFKYAVLQLVIAHGSAYFVPTGANKFTLYATPKTTLLAPATAIKELAIRFVHGFGPVSMADFAKWSGIRPSIIRPIWEKLTIDWQHLTYNGIDLVSDTPWSTAQLQMLTEQLQTSPILASGFDASMTGYVDKDWLTTPAHQSDLWSKNGILRPYVMVDGEVAGTWTMKTAGKQVSFIINSWQALSAKQQATVASQLEKIGLFLNKSVKTIDFVITK</sequence>
<evidence type="ECO:0000313" key="4">
    <source>
        <dbReference type="Proteomes" id="UP000321429"/>
    </source>
</evidence>
<dbReference type="STRING" id="348151.IV55_GL001778"/>
<dbReference type="PANTHER" id="PTHR38479:SF2">
    <property type="entry name" value="WINGED HELIX DNA-BINDING DOMAIN-CONTAINING PROTEIN"/>
    <property type="match status" value="1"/>
</dbReference>
<accession>A0A0R2LAE4</accession>
<dbReference type="AlphaFoldDB" id="A0A0R2LAE4"/>
<dbReference type="EMBL" id="JQCB01000007">
    <property type="protein sequence ID" value="KRN95677.1"/>
    <property type="molecule type" value="Genomic_DNA"/>
</dbReference>
<dbReference type="PATRIC" id="fig|348151.3.peg.1829"/>
<evidence type="ECO:0000313" key="3">
    <source>
        <dbReference type="Proteomes" id="UP000051139"/>
    </source>
</evidence>
<dbReference type="Proteomes" id="UP000321429">
    <property type="component" value="Unassembled WGS sequence"/>
</dbReference>
<protein>
    <recommendedName>
        <fullName evidence="5">Winged helix DNA-binding domain-containing protein</fullName>
    </recommendedName>
</protein>
<dbReference type="PANTHER" id="PTHR38479">
    <property type="entry name" value="LMO0824 PROTEIN"/>
    <property type="match status" value="1"/>
</dbReference>
<comment type="caution">
    <text evidence="2">The sequence shown here is derived from an EMBL/GenBank/DDBJ whole genome shotgun (WGS) entry which is preliminary data.</text>
</comment>
<reference evidence="2 3" key="1">
    <citation type="journal article" date="2015" name="Genome Announc.">
        <title>Expanding the biotechnology potential of lactobacilli through comparative genomics of 213 strains and associated genera.</title>
        <authorList>
            <person name="Sun Z."/>
            <person name="Harris H.M."/>
            <person name="McCann A."/>
            <person name="Guo C."/>
            <person name="Argimon S."/>
            <person name="Zhang W."/>
            <person name="Yang X."/>
            <person name="Jeffery I.B."/>
            <person name="Cooney J.C."/>
            <person name="Kagawa T.F."/>
            <person name="Liu W."/>
            <person name="Song Y."/>
            <person name="Salvetti E."/>
            <person name="Wrobel A."/>
            <person name="Rasinkangas P."/>
            <person name="Parkhill J."/>
            <person name="Rea M.C."/>
            <person name="O'Sullivan O."/>
            <person name="Ritari J."/>
            <person name="Douillard F.P."/>
            <person name="Paul Ross R."/>
            <person name="Yang R."/>
            <person name="Briner A.E."/>
            <person name="Felis G.E."/>
            <person name="de Vos W.M."/>
            <person name="Barrangou R."/>
            <person name="Klaenhammer T.R."/>
            <person name="Caufield P.W."/>
            <person name="Cui Y."/>
            <person name="Zhang H."/>
            <person name="O'Toole P.W."/>
        </authorList>
    </citation>
    <scope>NUCLEOTIDE SEQUENCE [LARGE SCALE GENOMIC DNA]</scope>
    <source>
        <strain evidence="2 3">DSM 22696</strain>
    </source>
</reference>
<evidence type="ECO:0000313" key="2">
    <source>
        <dbReference type="EMBL" id="KRN95677.1"/>
    </source>
</evidence>
<dbReference type="RefSeq" id="WP_057810364.1">
    <property type="nucleotide sequence ID" value="NZ_BJUD01000003.1"/>
</dbReference>
<dbReference type="InterPro" id="IPR009351">
    <property type="entry name" value="AlkZ-like"/>
</dbReference>
<evidence type="ECO:0008006" key="5">
    <source>
        <dbReference type="Google" id="ProtNLM"/>
    </source>
</evidence>
<dbReference type="Pfam" id="PF06224">
    <property type="entry name" value="AlkZ-like"/>
    <property type="match status" value="1"/>
</dbReference>